<feature type="domain" description="Type I restriction modification DNA specificity" evidence="4">
    <location>
        <begin position="12"/>
        <end position="167"/>
    </location>
</feature>
<keyword evidence="5" id="KW-0378">Hydrolase</keyword>
<comment type="similarity">
    <text evidence="1">Belongs to the type-I restriction system S methylase family.</text>
</comment>
<comment type="caution">
    <text evidence="5">The sequence shown here is derived from an EMBL/GenBank/DDBJ whole genome shotgun (WGS) entry which is preliminary data.</text>
</comment>
<proteinExistence type="inferred from homology"/>
<keyword evidence="5" id="KW-0255">Endonuclease</keyword>
<evidence type="ECO:0000256" key="2">
    <source>
        <dbReference type="ARBA" id="ARBA00022747"/>
    </source>
</evidence>
<evidence type="ECO:0000256" key="3">
    <source>
        <dbReference type="ARBA" id="ARBA00023125"/>
    </source>
</evidence>
<evidence type="ECO:0000313" key="6">
    <source>
        <dbReference type="Proteomes" id="UP001569428"/>
    </source>
</evidence>
<evidence type="ECO:0000313" key="5">
    <source>
        <dbReference type="EMBL" id="MFA0810871.1"/>
    </source>
</evidence>
<dbReference type="Pfam" id="PF01420">
    <property type="entry name" value="Methylase_S"/>
    <property type="match status" value="1"/>
</dbReference>
<keyword evidence="5" id="KW-0540">Nuclease</keyword>
<dbReference type="EMBL" id="JBGMEK010000013">
    <property type="protein sequence ID" value="MFA0810871.1"/>
    <property type="molecule type" value="Genomic_DNA"/>
</dbReference>
<dbReference type="RefSeq" id="WP_371838515.1">
    <property type="nucleotide sequence ID" value="NZ_JBGMEK010000013.1"/>
</dbReference>
<evidence type="ECO:0000259" key="4">
    <source>
        <dbReference type="Pfam" id="PF01420"/>
    </source>
</evidence>
<gene>
    <name evidence="5" type="ORF">ACCI49_08040</name>
</gene>
<dbReference type="Proteomes" id="UP001569428">
    <property type="component" value="Unassembled WGS sequence"/>
</dbReference>
<accession>A0ABV4NXN0</accession>
<dbReference type="Gene3D" id="3.90.220.20">
    <property type="entry name" value="DNA methylase specificity domains"/>
    <property type="match status" value="1"/>
</dbReference>
<organism evidence="5 6">
    <name type="scientific">Microbulbifer epialgicus</name>
    <dbReference type="NCBI Taxonomy" id="393907"/>
    <lineage>
        <taxon>Bacteria</taxon>
        <taxon>Pseudomonadati</taxon>
        <taxon>Pseudomonadota</taxon>
        <taxon>Gammaproteobacteria</taxon>
        <taxon>Cellvibrionales</taxon>
        <taxon>Microbulbiferaceae</taxon>
        <taxon>Microbulbifer</taxon>
    </lineage>
</organism>
<sequence length="212" mass="23972">MPLLHKNIKPLGPLATIRAGHAFRTKLIDDPGSETRVLQMRDIDPSHGVDWQSVVRCQPVGVKKEWLRTSDILLVARGGRNYAYYLDEQPPFPTLAAPHFFHISLRESAKQILLPEFLAWQLNQQPVQDYFKRNAEGSTSKSIRRTIVENTPIIIPSISRQKTISSLHTAVVSERLLAEQLIANGENLMSRICADLLKEANETDPIRGLLYD</sequence>
<keyword evidence="2" id="KW-0680">Restriction system</keyword>
<dbReference type="CDD" id="cd16961">
    <property type="entry name" value="RMtype1_S_TRD-CR_like"/>
    <property type="match status" value="1"/>
</dbReference>
<dbReference type="InterPro" id="IPR000055">
    <property type="entry name" value="Restrct_endonuc_typeI_TRD"/>
</dbReference>
<reference evidence="5 6" key="1">
    <citation type="submission" date="2024-08" db="EMBL/GenBank/DDBJ databases">
        <authorList>
            <person name="Ishaq N."/>
        </authorList>
    </citation>
    <scope>NUCLEOTIDE SEQUENCE [LARGE SCALE GENOMIC DNA]</scope>
    <source>
        <strain evidence="5 6">DSM 18651</strain>
    </source>
</reference>
<dbReference type="InterPro" id="IPR044946">
    <property type="entry name" value="Restrct_endonuc_typeI_TRD_sf"/>
</dbReference>
<keyword evidence="3" id="KW-0238">DNA-binding</keyword>
<evidence type="ECO:0000256" key="1">
    <source>
        <dbReference type="ARBA" id="ARBA00010923"/>
    </source>
</evidence>
<keyword evidence="6" id="KW-1185">Reference proteome</keyword>
<dbReference type="GO" id="GO:0004519">
    <property type="term" value="F:endonuclease activity"/>
    <property type="evidence" value="ECO:0007669"/>
    <property type="project" value="UniProtKB-KW"/>
</dbReference>
<name>A0ABV4NXN0_9GAMM</name>
<protein>
    <submittedName>
        <fullName evidence="5">Restriction endonuclease subunit S</fullName>
    </submittedName>
</protein>
<dbReference type="SUPFAM" id="SSF116734">
    <property type="entry name" value="DNA methylase specificity domain"/>
    <property type="match status" value="1"/>
</dbReference>